<dbReference type="PANTHER" id="PTHR33392">
    <property type="entry name" value="POLYISOPRENYL-TEICHOIC ACID--PEPTIDOGLYCAN TEICHOIC ACID TRANSFERASE TAGU"/>
    <property type="match status" value="1"/>
</dbReference>
<evidence type="ECO:0000256" key="1">
    <source>
        <dbReference type="ARBA" id="ARBA00006068"/>
    </source>
</evidence>
<accession>A0A399NY07</accession>
<sequence length="421" mass="42930">MSDAPLRPRRTATAPVIARHGRLGRPSAARTIVKGVAMGVAVLLVSGLSVGTIALWDLNRSVQANTIDISDGTEQTTVGVGALDGGFNVLLAGSDTRQGQGDGYGKTDGALNDVNMVLHVSADHSQASVVSLPRDMVVPIPACARSDGSGTAPAQSAAPLNTALSDGGLPCVAKTVAQFTGLDIPYAALIEFNGVIEMSNAVGGVPVCLASPLKDKRTDLDLPAGVTPLQGKQALQFLRTRHAVGDGSDLARISNQQVFLSALVRTMKQSSTLSDPTRVYGLAKAAVDNMQRSTSLDYQTMASMALALKDIPLDQVHFLQYPGTTAGTGVYAGKVQPLKTDGDQLMQLLKTDAPFEVKAGNTGLGAVDETPSQPTATPAPSASSGAGGGSAPAASSSPTVLPEAVTGTDAGTVTCSKAFKG</sequence>
<evidence type="ECO:0000313" key="6">
    <source>
        <dbReference type="Proteomes" id="UP000266298"/>
    </source>
</evidence>
<comment type="similarity">
    <text evidence="1">Belongs to the LytR/CpsA/Psr (LCP) family.</text>
</comment>
<dbReference type="InterPro" id="IPR050922">
    <property type="entry name" value="LytR/CpsA/Psr_CW_biosynth"/>
</dbReference>
<dbReference type="InterPro" id="IPR004474">
    <property type="entry name" value="LytR_CpsA_psr"/>
</dbReference>
<evidence type="ECO:0000256" key="3">
    <source>
        <dbReference type="SAM" id="Phobius"/>
    </source>
</evidence>
<feature type="region of interest" description="Disordered" evidence="2">
    <location>
        <begin position="360"/>
        <end position="407"/>
    </location>
</feature>
<comment type="caution">
    <text evidence="5">The sequence shown here is derived from an EMBL/GenBank/DDBJ whole genome shotgun (WGS) entry which is preliminary data.</text>
</comment>
<feature type="compositionally biased region" description="Low complexity" evidence="2">
    <location>
        <begin position="370"/>
        <end position="384"/>
    </location>
</feature>
<feature type="domain" description="Cell envelope-related transcriptional attenuator" evidence="4">
    <location>
        <begin position="112"/>
        <end position="268"/>
    </location>
</feature>
<feature type="transmembrane region" description="Helical" evidence="3">
    <location>
        <begin position="32"/>
        <end position="56"/>
    </location>
</feature>
<proteinExistence type="inferred from homology"/>
<name>A0A399NY07_9MICO</name>
<reference evidence="5 6" key="1">
    <citation type="submission" date="2018-08" db="EMBL/GenBank/DDBJ databases">
        <title>Genome Sequence of Clavibacter michiganensis Subspecies type strains, and the Atypical Peach-Colored Strains Isolated from Tomato.</title>
        <authorList>
            <person name="Osdaghi E."/>
            <person name="Portier P."/>
            <person name="Briand M."/>
            <person name="Jacques M.-A."/>
        </authorList>
    </citation>
    <scope>NUCLEOTIDE SEQUENCE [LARGE SCALE GENOMIC DNA]</scope>
    <source>
        <strain evidence="5 6">CFBP 7493</strain>
    </source>
</reference>
<evidence type="ECO:0000313" key="5">
    <source>
        <dbReference type="EMBL" id="RII98794.1"/>
    </source>
</evidence>
<dbReference type="AlphaFoldDB" id="A0A399NY07"/>
<dbReference type="EMBL" id="QWEC01000009">
    <property type="protein sequence ID" value="RII98794.1"/>
    <property type="molecule type" value="Genomic_DNA"/>
</dbReference>
<dbReference type="PANTHER" id="PTHR33392:SF6">
    <property type="entry name" value="POLYISOPRENYL-TEICHOIC ACID--PEPTIDOGLYCAN TEICHOIC ACID TRANSFERASE TAGU"/>
    <property type="match status" value="1"/>
</dbReference>
<dbReference type="NCBIfam" id="TIGR00350">
    <property type="entry name" value="lytR_cpsA_psr"/>
    <property type="match status" value="1"/>
</dbReference>
<gene>
    <name evidence="5" type="ORF">DZF96_01500</name>
</gene>
<dbReference type="Pfam" id="PF03816">
    <property type="entry name" value="LytR_cpsA_psr"/>
    <property type="match status" value="1"/>
</dbReference>
<keyword evidence="3" id="KW-0472">Membrane</keyword>
<dbReference type="Gene3D" id="3.40.630.190">
    <property type="entry name" value="LCP protein"/>
    <property type="match status" value="1"/>
</dbReference>
<evidence type="ECO:0000256" key="2">
    <source>
        <dbReference type="SAM" id="MobiDB-lite"/>
    </source>
</evidence>
<keyword evidence="3" id="KW-1133">Transmembrane helix</keyword>
<dbReference type="RefSeq" id="WP_043585383.1">
    <property type="nucleotide sequence ID" value="NZ_QWEC01000009.1"/>
</dbReference>
<dbReference type="Proteomes" id="UP000266298">
    <property type="component" value="Unassembled WGS sequence"/>
</dbReference>
<evidence type="ECO:0000259" key="4">
    <source>
        <dbReference type="Pfam" id="PF03816"/>
    </source>
</evidence>
<protein>
    <submittedName>
        <fullName evidence="5">LytR family transcriptional regulator</fullName>
    </submittedName>
</protein>
<organism evidence="5 6">
    <name type="scientific">Clavibacter michiganensis</name>
    <dbReference type="NCBI Taxonomy" id="28447"/>
    <lineage>
        <taxon>Bacteria</taxon>
        <taxon>Bacillati</taxon>
        <taxon>Actinomycetota</taxon>
        <taxon>Actinomycetes</taxon>
        <taxon>Micrococcales</taxon>
        <taxon>Microbacteriaceae</taxon>
        <taxon>Clavibacter</taxon>
    </lineage>
</organism>
<keyword evidence="3" id="KW-0812">Transmembrane</keyword>